<dbReference type="EMBL" id="CADCTC010000259">
    <property type="protein sequence ID" value="CAA9293416.1"/>
    <property type="molecule type" value="Genomic_DNA"/>
</dbReference>
<evidence type="ECO:0000256" key="1">
    <source>
        <dbReference type="SAM" id="MobiDB-lite"/>
    </source>
</evidence>
<reference evidence="2" key="1">
    <citation type="submission" date="2020-02" db="EMBL/GenBank/DDBJ databases">
        <authorList>
            <person name="Meier V. D."/>
        </authorList>
    </citation>
    <scope>NUCLEOTIDE SEQUENCE</scope>
    <source>
        <strain evidence="2">AVDCRST_MAG77</strain>
    </source>
</reference>
<protein>
    <submittedName>
        <fullName evidence="2">Uncharacterized protein</fullName>
    </submittedName>
</protein>
<gene>
    <name evidence="2" type="ORF">AVDCRST_MAG77-4959</name>
</gene>
<feature type="non-terminal residue" evidence="2">
    <location>
        <position position="56"/>
    </location>
</feature>
<organism evidence="2">
    <name type="scientific">uncultured Chloroflexota bacterium</name>
    <dbReference type="NCBI Taxonomy" id="166587"/>
    <lineage>
        <taxon>Bacteria</taxon>
        <taxon>Bacillati</taxon>
        <taxon>Chloroflexota</taxon>
        <taxon>environmental samples</taxon>
    </lineage>
</organism>
<feature type="region of interest" description="Disordered" evidence="1">
    <location>
        <begin position="1"/>
        <end position="56"/>
    </location>
</feature>
<feature type="non-terminal residue" evidence="2">
    <location>
        <position position="1"/>
    </location>
</feature>
<proteinExistence type="predicted"/>
<feature type="compositionally biased region" description="Low complexity" evidence="1">
    <location>
        <begin position="1"/>
        <end position="10"/>
    </location>
</feature>
<sequence>GGAPLPLGLPGDDRARRPGHGRQGAATPGYCAAGGATLPHGVGTARARHGPQHRHL</sequence>
<accession>A0A6J4K1Y5</accession>
<feature type="compositionally biased region" description="Basic residues" evidence="1">
    <location>
        <begin position="46"/>
        <end position="56"/>
    </location>
</feature>
<name>A0A6J4K1Y5_9CHLR</name>
<dbReference type="AlphaFoldDB" id="A0A6J4K1Y5"/>
<evidence type="ECO:0000313" key="2">
    <source>
        <dbReference type="EMBL" id="CAA9293416.1"/>
    </source>
</evidence>